<keyword evidence="1" id="KW-0472">Membrane</keyword>
<dbReference type="AlphaFoldDB" id="A0A9P7UMK6"/>
<reference evidence="2" key="1">
    <citation type="journal article" date="2021" name="Genome Biol. Evol.">
        <title>The assembled and annotated genome of the fairy-ring fungus Marasmius oreades.</title>
        <authorList>
            <person name="Hiltunen M."/>
            <person name="Ament-Velasquez S.L."/>
            <person name="Johannesson H."/>
        </authorList>
    </citation>
    <scope>NUCLEOTIDE SEQUENCE</scope>
    <source>
        <strain evidence="2">03SP1</strain>
    </source>
</reference>
<comment type="caution">
    <text evidence="2">The sequence shown here is derived from an EMBL/GenBank/DDBJ whole genome shotgun (WGS) entry which is preliminary data.</text>
</comment>
<proteinExistence type="predicted"/>
<dbReference type="Proteomes" id="UP001049176">
    <property type="component" value="Chromosome 11"/>
</dbReference>
<keyword evidence="1" id="KW-0812">Transmembrane</keyword>
<dbReference type="RefSeq" id="XP_043002482.1">
    <property type="nucleotide sequence ID" value="XM_043160525.1"/>
</dbReference>
<evidence type="ECO:0000313" key="2">
    <source>
        <dbReference type="EMBL" id="KAG7086011.1"/>
    </source>
</evidence>
<keyword evidence="3" id="KW-1185">Reference proteome</keyword>
<dbReference type="GeneID" id="66072609"/>
<evidence type="ECO:0000256" key="1">
    <source>
        <dbReference type="SAM" id="Phobius"/>
    </source>
</evidence>
<accession>A0A9P7UMK6</accession>
<organism evidence="2 3">
    <name type="scientific">Marasmius oreades</name>
    <name type="common">fairy-ring Marasmius</name>
    <dbReference type="NCBI Taxonomy" id="181124"/>
    <lineage>
        <taxon>Eukaryota</taxon>
        <taxon>Fungi</taxon>
        <taxon>Dikarya</taxon>
        <taxon>Basidiomycota</taxon>
        <taxon>Agaricomycotina</taxon>
        <taxon>Agaricomycetes</taxon>
        <taxon>Agaricomycetidae</taxon>
        <taxon>Agaricales</taxon>
        <taxon>Marasmiineae</taxon>
        <taxon>Marasmiaceae</taxon>
        <taxon>Marasmius</taxon>
    </lineage>
</organism>
<dbReference type="EMBL" id="CM032191">
    <property type="protein sequence ID" value="KAG7086011.1"/>
    <property type="molecule type" value="Genomic_DNA"/>
</dbReference>
<evidence type="ECO:0000313" key="3">
    <source>
        <dbReference type="Proteomes" id="UP001049176"/>
    </source>
</evidence>
<dbReference type="OrthoDB" id="5803672at2759"/>
<keyword evidence="1" id="KW-1133">Transmembrane helix</keyword>
<gene>
    <name evidence="2" type="ORF">E1B28_003533</name>
</gene>
<protein>
    <submittedName>
        <fullName evidence="2">Uncharacterized protein</fullName>
    </submittedName>
</protein>
<feature type="transmembrane region" description="Helical" evidence="1">
    <location>
        <begin position="21"/>
        <end position="38"/>
    </location>
</feature>
<name>A0A9P7UMK6_9AGAR</name>
<sequence length="425" mass="46188">MYIKRRGSSGCFSHITPKSKIMIGVYWILITSLITLILKPSVFSTVATKVKEELEIPCIRNTSLTTLESLVACYDPYTIPEQFFNQTTYDAAQPTEAESAAWLGLVNDLLWVDGNCTDVVVPPILNQVYGVSVFTSKTNTSEETGTNTSYCVLHERKAITLQPDSPTFPFFPYSYIKGWGLFVVPSSKSPSVTRRSAVHLSAPHPQFDLKTPEQAAALFSGIGAKSLLVAGRSRESFMTPTSCVQPVSSGNSSDTTVYFVTDPAHNDKEPFVQASFRIAKWQKGQGGCPASSCAFIQMHGKGASSCPQDTMFLSSGLGNSASSVAWYTDATDRPIKRLQKNVRDMFPSFTASLPSDSNCSLTATTNVFGRYLNGIEESAVCDNASNATLATGVFVHIEQAIASRNPDAYQGWIQALSETFPVTSE</sequence>